<proteinExistence type="predicted"/>
<organism evidence="1">
    <name type="scientific">freshwater metagenome</name>
    <dbReference type="NCBI Taxonomy" id="449393"/>
    <lineage>
        <taxon>unclassified sequences</taxon>
        <taxon>metagenomes</taxon>
        <taxon>ecological metagenomes</taxon>
    </lineage>
</organism>
<reference evidence="1" key="1">
    <citation type="submission" date="2020-05" db="EMBL/GenBank/DDBJ databases">
        <authorList>
            <person name="Chiriac C."/>
            <person name="Salcher M."/>
            <person name="Ghai R."/>
            <person name="Kavagutti S V."/>
        </authorList>
    </citation>
    <scope>NUCLEOTIDE SEQUENCE</scope>
</reference>
<protein>
    <submittedName>
        <fullName evidence="1">Unannotated protein</fullName>
    </submittedName>
</protein>
<accession>A0A6J7P7V2</accession>
<dbReference type="AlphaFoldDB" id="A0A6J7P7V2"/>
<gene>
    <name evidence="1" type="ORF">UFOPK4057_00204</name>
</gene>
<dbReference type="EMBL" id="CAFBPC010000029">
    <property type="protein sequence ID" value="CAB4999263.1"/>
    <property type="molecule type" value="Genomic_DNA"/>
</dbReference>
<evidence type="ECO:0000313" key="1">
    <source>
        <dbReference type="EMBL" id="CAB4999263.1"/>
    </source>
</evidence>
<name>A0A6J7P7V2_9ZZZZ</name>
<sequence length="76" mass="7944">MRGAVDAKPGVPTGPIKSAFGYHVILSHPYEKVKTSVLAIVKDDPGNNLLAGYLSSADITVNSVYGTWDGALGTIK</sequence>